<evidence type="ECO:0000313" key="1">
    <source>
        <dbReference type="EMBL" id="AFF27949.1"/>
    </source>
</evidence>
<organism evidence="1 2">
    <name type="scientific">Enterococcus phage vB_Efae230P-4</name>
    <dbReference type="NCBI Taxonomy" id="1161939"/>
    <lineage>
        <taxon>Viruses</taxon>
        <taxon>Duplodnaviria</taxon>
        <taxon>Heunggongvirae</taxon>
        <taxon>Uroviricota</taxon>
        <taxon>Caudoviricetes</taxon>
        <taxon>Rountreeviridae</taxon>
        <taxon>Sarlesvirinae</taxon>
        <taxon>Copernicusvirus</taxon>
        <taxon>Copernicusvirus Efae230P4</taxon>
    </lineage>
</organism>
<proteinExistence type="predicted"/>
<protein>
    <submittedName>
        <fullName evidence="1">Uncharacterized protein</fullName>
    </submittedName>
</protein>
<gene>
    <name evidence="1" type="ORF">vB_Efae230P-4.17</name>
</gene>
<dbReference type="GeneID" id="22112876"/>
<evidence type="ECO:0000313" key="2">
    <source>
        <dbReference type="Proteomes" id="UP000027492"/>
    </source>
</evidence>
<dbReference type="OrthoDB" id="37434at10239"/>
<dbReference type="KEGG" id="vg:22112876"/>
<sequence length="56" mass="6693">MLLSFLREEAEGHYFIDLNYNVYLYKPREKRVSFVKFVSIERSTLEKYGEVKGVEA</sequence>
<dbReference type="EMBL" id="JQ309827">
    <property type="protein sequence ID" value="AFF27949.1"/>
    <property type="molecule type" value="Genomic_DNA"/>
</dbReference>
<dbReference type="Proteomes" id="UP000027492">
    <property type="component" value="Segment"/>
</dbReference>
<name>A0A067XGT6_9CAUD</name>
<accession>A0A067XGT6</accession>
<reference evidence="1 2" key="1">
    <citation type="submission" date="2011-12" db="EMBL/GenBank/DDBJ databases">
        <title>Sequence of unusually small Enterococcal phage vB_Efae230P-4.</title>
        <authorList>
            <person name="Golebiewski M."/>
            <person name="Jurczak-Kurek A."/>
            <person name="Wrobel B."/>
        </authorList>
    </citation>
    <scope>NUCLEOTIDE SEQUENCE [LARGE SCALE GENOMIC DNA]</scope>
</reference>
<dbReference type="RefSeq" id="YP_009103973.1">
    <property type="nucleotide sequence ID" value="NC_025467.1"/>
</dbReference>
<keyword evidence="2" id="KW-1185">Reference proteome</keyword>